<protein>
    <submittedName>
        <fullName evidence="1">Uncharacterized protein</fullName>
    </submittedName>
</protein>
<sequence>MIVCGLQSILRLSLLRQQVA</sequence>
<dbReference type="EMBL" id="GBXM01064717">
    <property type="protein sequence ID" value="JAH43860.1"/>
    <property type="molecule type" value="Transcribed_RNA"/>
</dbReference>
<dbReference type="AlphaFoldDB" id="A0A0E9ST94"/>
<organism evidence="1">
    <name type="scientific">Anguilla anguilla</name>
    <name type="common">European freshwater eel</name>
    <name type="synonym">Muraena anguilla</name>
    <dbReference type="NCBI Taxonomy" id="7936"/>
    <lineage>
        <taxon>Eukaryota</taxon>
        <taxon>Metazoa</taxon>
        <taxon>Chordata</taxon>
        <taxon>Craniata</taxon>
        <taxon>Vertebrata</taxon>
        <taxon>Euteleostomi</taxon>
        <taxon>Actinopterygii</taxon>
        <taxon>Neopterygii</taxon>
        <taxon>Teleostei</taxon>
        <taxon>Anguilliformes</taxon>
        <taxon>Anguillidae</taxon>
        <taxon>Anguilla</taxon>
    </lineage>
</organism>
<name>A0A0E9ST94_ANGAN</name>
<proteinExistence type="predicted"/>
<accession>A0A0E9ST94</accession>
<reference evidence="1" key="2">
    <citation type="journal article" date="2015" name="Fish Shellfish Immunol.">
        <title>Early steps in the European eel (Anguilla anguilla)-Vibrio vulnificus interaction in the gills: Role of the RtxA13 toxin.</title>
        <authorList>
            <person name="Callol A."/>
            <person name="Pajuelo D."/>
            <person name="Ebbesson L."/>
            <person name="Teles M."/>
            <person name="MacKenzie S."/>
            <person name="Amaro C."/>
        </authorList>
    </citation>
    <scope>NUCLEOTIDE SEQUENCE</scope>
</reference>
<reference evidence="1" key="1">
    <citation type="submission" date="2014-11" db="EMBL/GenBank/DDBJ databases">
        <authorList>
            <person name="Amaro Gonzalez C."/>
        </authorList>
    </citation>
    <scope>NUCLEOTIDE SEQUENCE</scope>
</reference>
<evidence type="ECO:0000313" key="1">
    <source>
        <dbReference type="EMBL" id="JAH43860.1"/>
    </source>
</evidence>